<dbReference type="AlphaFoldDB" id="A0A4Y9Z227"/>
<keyword evidence="6" id="KW-1185">Reference proteome</keyword>
<dbReference type="Pfam" id="PF05042">
    <property type="entry name" value="Caleosin"/>
    <property type="match status" value="1"/>
</dbReference>
<evidence type="ECO:0000313" key="6">
    <source>
        <dbReference type="Proteomes" id="UP000814176"/>
    </source>
</evidence>
<dbReference type="GO" id="GO:0005509">
    <property type="term" value="F:calcium ion binding"/>
    <property type="evidence" value="ECO:0007669"/>
    <property type="project" value="TreeGrafter"/>
</dbReference>
<dbReference type="Proteomes" id="UP000814176">
    <property type="component" value="Unassembled WGS sequence"/>
</dbReference>
<organism evidence="4 5">
    <name type="scientific">Rhodofomes roseus</name>
    <dbReference type="NCBI Taxonomy" id="34475"/>
    <lineage>
        <taxon>Eukaryota</taxon>
        <taxon>Fungi</taxon>
        <taxon>Dikarya</taxon>
        <taxon>Basidiomycota</taxon>
        <taxon>Agaricomycotina</taxon>
        <taxon>Agaricomycetes</taxon>
        <taxon>Polyporales</taxon>
        <taxon>Rhodofomes</taxon>
    </lineage>
</organism>
<dbReference type="GeneID" id="71999806"/>
<evidence type="ECO:0000313" key="3">
    <source>
        <dbReference type="EMBL" id="KAH9839500.1"/>
    </source>
</evidence>
<reference evidence="4 5" key="1">
    <citation type="submission" date="2019-01" db="EMBL/GenBank/DDBJ databases">
        <title>Genome sequencing of the rare red list fungi Fomitopsis rosea.</title>
        <authorList>
            <person name="Buettner E."/>
            <person name="Kellner H."/>
        </authorList>
    </citation>
    <scope>NUCLEOTIDE SEQUENCE [LARGE SCALE GENOMIC DNA]</scope>
    <source>
        <strain evidence="4 5">DSM 105464</strain>
    </source>
</reference>
<feature type="transmembrane region" description="Helical" evidence="2">
    <location>
        <begin position="186"/>
        <end position="207"/>
    </location>
</feature>
<evidence type="ECO:0000313" key="5">
    <source>
        <dbReference type="Proteomes" id="UP000298390"/>
    </source>
</evidence>
<dbReference type="EMBL" id="JADCUA010000006">
    <property type="protein sequence ID" value="KAH9839500.1"/>
    <property type="molecule type" value="Genomic_DNA"/>
</dbReference>
<sequence>MLETKDTAVQTYIRQVSVTYDRRPYNPSPEENEILKNPGTAHANLAPSLECPHGTQSSGWADKHSGHTVLQQHCAYFDADGDNIIWPHDTYHGFRNLGFNIFLTLFSVFIIHFNFSYPTCPGYLPDPFFRIYLANIHKAKHGSDTGTYDNEGRFVPQKFEDMFAKYGDKDGLTMWDMWELMGGQRVLFDVFGTLGALFEWLSLYLLLWPDDGIIRKEDLRRVYDGSIFTELSLRRSGKAKAI</sequence>
<gene>
    <name evidence="3" type="ORF">C8Q71DRAFT_514828</name>
    <name evidence="4" type="ORF">EVJ58_g1318</name>
</gene>
<dbReference type="PANTHER" id="PTHR31495">
    <property type="entry name" value="PEROXYGENASE 3-RELATED"/>
    <property type="match status" value="1"/>
</dbReference>
<keyword evidence="2" id="KW-1133">Transmembrane helix</keyword>
<accession>A0A4Y9Z227</accession>
<dbReference type="OrthoDB" id="640742at2759"/>
<feature type="transmembrane region" description="Helical" evidence="2">
    <location>
        <begin position="97"/>
        <end position="117"/>
    </location>
</feature>
<protein>
    <submittedName>
        <fullName evidence="3">Caleosin related protein-domain-containing protein</fullName>
    </submittedName>
</protein>
<dbReference type="STRING" id="34475.A0A4Y9Z227"/>
<comment type="caution">
    <text evidence="4">The sequence shown here is derived from an EMBL/GenBank/DDBJ whole genome shotgun (WGS) entry which is preliminary data.</text>
</comment>
<keyword evidence="2" id="KW-0812">Transmembrane</keyword>
<comment type="similarity">
    <text evidence="1">Belongs to the caleosin family.</text>
</comment>
<reference evidence="3 6" key="2">
    <citation type="journal article" date="2021" name="Environ. Microbiol.">
        <title>Gene family expansions and transcriptome signatures uncover fungal adaptations to wood decay.</title>
        <authorList>
            <person name="Hage H."/>
            <person name="Miyauchi S."/>
            <person name="Viragh M."/>
            <person name="Drula E."/>
            <person name="Min B."/>
            <person name="Chaduli D."/>
            <person name="Navarro D."/>
            <person name="Favel A."/>
            <person name="Norest M."/>
            <person name="Lesage-Meessen L."/>
            <person name="Balint B."/>
            <person name="Merenyi Z."/>
            <person name="de Eugenio L."/>
            <person name="Morin E."/>
            <person name="Martinez A.T."/>
            <person name="Baldrian P."/>
            <person name="Stursova M."/>
            <person name="Martinez M.J."/>
            <person name="Novotny C."/>
            <person name="Magnuson J.K."/>
            <person name="Spatafora J.W."/>
            <person name="Maurice S."/>
            <person name="Pangilinan J."/>
            <person name="Andreopoulos W."/>
            <person name="LaButti K."/>
            <person name="Hundley H."/>
            <person name="Na H."/>
            <person name="Kuo A."/>
            <person name="Barry K."/>
            <person name="Lipzen A."/>
            <person name="Henrissat B."/>
            <person name="Riley R."/>
            <person name="Ahrendt S."/>
            <person name="Nagy L.G."/>
            <person name="Grigoriev I.V."/>
            <person name="Martin F."/>
            <person name="Rosso M.N."/>
        </authorList>
    </citation>
    <scope>NUCLEOTIDE SEQUENCE [LARGE SCALE GENOMIC DNA]</scope>
    <source>
        <strain evidence="3 6">CIRM-BRFM 1785</strain>
    </source>
</reference>
<proteinExistence type="inferred from homology"/>
<dbReference type="InterPro" id="IPR007736">
    <property type="entry name" value="Caleosin-related"/>
</dbReference>
<dbReference type="RefSeq" id="XP_047781255.1">
    <property type="nucleotide sequence ID" value="XM_047919074.1"/>
</dbReference>
<dbReference type="GO" id="GO:0004497">
    <property type="term" value="F:monooxygenase activity"/>
    <property type="evidence" value="ECO:0007669"/>
    <property type="project" value="TreeGrafter"/>
</dbReference>
<dbReference type="EMBL" id="SEKV01000042">
    <property type="protein sequence ID" value="TFY67911.1"/>
    <property type="molecule type" value="Genomic_DNA"/>
</dbReference>
<dbReference type="Proteomes" id="UP000298390">
    <property type="component" value="Unassembled WGS sequence"/>
</dbReference>
<evidence type="ECO:0000313" key="4">
    <source>
        <dbReference type="EMBL" id="TFY67911.1"/>
    </source>
</evidence>
<dbReference type="PANTHER" id="PTHR31495:SF0">
    <property type="entry name" value="BINDING PROTEIN CALEOSIN, PUTATIVE (AFU_ORTHOLOGUE AFUA_5G13750)-RELATED"/>
    <property type="match status" value="1"/>
</dbReference>
<name>A0A4Y9Z227_9APHY</name>
<evidence type="ECO:0000256" key="1">
    <source>
        <dbReference type="ARBA" id="ARBA00006765"/>
    </source>
</evidence>
<keyword evidence="2" id="KW-0472">Membrane</keyword>
<evidence type="ECO:0000256" key="2">
    <source>
        <dbReference type="SAM" id="Phobius"/>
    </source>
</evidence>